<dbReference type="AlphaFoldDB" id="A0A6P1E977"/>
<evidence type="ECO:0000259" key="1">
    <source>
        <dbReference type="PROSITE" id="PS51186"/>
    </source>
</evidence>
<organism evidence="2 3">
    <name type="scientific">Lentilactobacillus hilgardii</name>
    <name type="common">Lactobacillus hilgardii</name>
    <dbReference type="NCBI Taxonomy" id="1588"/>
    <lineage>
        <taxon>Bacteria</taxon>
        <taxon>Bacillati</taxon>
        <taxon>Bacillota</taxon>
        <taxon>Bacilli</taxon>
        <taxon>Lactobacillales</taxon>
        <taxon>Lactobacillaceae</taxon>
        <taxon>Lentilactobacillus</taxon>
    </lineage>
</organism>
<dbReference type="SMR" id="A0A6P1E977"/>
<feature type="domain" description="N-acetyltransferase" evidence="1">
    <location>
        <begin position="1"/>
        <end position="158"/>
    </location>
</feature>
<dbReference type="Pfam" id="PF00583">
    <property type="entry name" value="Acetyltransf_1"/>
    <property type="match status" value="1"/>
</dbReference>
<sequence>MVWQVAQLTQENALIVANDWHYDGKYAFYDMTADPEDYQEIISPVLRKDHYYQVLNENKTLVGVFAIEPIDTEKGTYELGLGLAPRLTGQGLGQNFLDFILDDIQKNFSVSTIILDVAEFNVRAQKVYQKLGFKAVRRHSQKTNCSTYPFIEMRRDFRN</sequence>
<dbReference type="RefSeq" id="WP_003550628.1">
    <property type="nucleotide sequence ID" value="NZ_CABKOL010000106.1"/>
</dbReference>
<dbReference type="EMBL" id="CP047121">
    <property type="protein sequence ID" value="QHB53159.1"/>
    <property type="molecule type" value="Genomic_DNA"/>
</dbReference>
<dbReference type="Gene3D" id="3.40.630.30">
    <property type="match status" value="1"/>
</dbReference>
<dbReference type="PANTHER" id="PTHR43328:SF1">
    <property type="entry name" value="N-ACETYLTRANSFERASE DOMAIN-CONTAINING PROTEIN"/>
    <property type="match status" value="1"/>
</dbReference>
<keyword evidence="2" id="KW-0808">Transferase</keyword>
<dbReference type="InterPro" id="IPR000182">
    <property type="entry name" value="GNAT_dom"/>
</dbReference>
<reference evidence="2 3" key="1">
    <citation type="submission" date="2019-12" db="EMBL/GenBank/DDBJ databases">
        <title>Lactobacillus hilgardii FLUB.</title>
        <authorList>
            <person name="Gustaw K."/>
        </authorList>
    </citation>
    <scope>NUCLEOTIDE SEQUENCE [LARGE SCALE GENOMIC DNA]</scope>
    <source>
        <strain evidence="2 3">FLUB</strain>
    </source>
</reference>
<evidence type="ECO:0000313" key="2">
    <source>
        <dbReference type="EMBL" id="QHB53159.1"/>
    </source>
</evidence>
<dbReference type="PROSITE" id="PS51186">
    <property type="entry name" value="GNAT"/>
    <property type="match status" value="1"/>
</dbReference>
<proteinExistence type="predicted"/>
<dbReference type="GO" id="GO:0016747">
    <property type="term" value="F:acyltransferase activity, transferring groups other than amino-acyl groups"/>
    <property type="evidence" value="ECO:0007669"/>
    <property type="project" value="InterPro"/>
</dbReference>
<dbReference type="Proteomes" id="UP000465035">
    <property type="component" value="Chromosome"/>
</dbReference>
<gene>
    <name evidence="2" type="ORF">GQR93_13655</name>
</gene>
<protein>
    <submittedName>
        <fullName evidence="2">GNAT family N-acetyltransferase</fullName>
    </submittedName>
</protein>
<name>A0A6P1E977_LENHI</name>
<accession>A0A6P1E977</accession>
<dbReference type="SUPFAM" id="SSF55729">
    <property type="entry name" value="Acyl-CoA N-acyltransferases (Nat)"/>
    <property type="match status" value="1"/>
</dbReference>
<dbReference type="InterPro" id="IPR016181">
    <property type="entry name" value="Acyl_CoA_acyltransferase"/>
</dbReference>
<dbReference type="GeneID" id="69059421"/>
<dbReference type="PANTHER" id="PTHR43328">
    <property type="entry name" value="ACETYLTRANSFERASE-RELATED"/>
    <property type="match status" value="1"/>
</dbReference>
<evidence type="ECO:0000313" key="3">
    <source>
        <dbReference type="Proteomes" id="UP000465035"/>
    </source>
</evidence>